<evidence type="ECO:0008006" key="3">
    <source>
        <dbReference type="Google" id="ProtNLM"/>
    </source>
</evidence>
<dbReference type="EMBL" id="JAHRHY010000023">
    <property type="protein sequence ID" value="KAG9061626.1"/>
    <property type="molecule type" value="Genomic_DNA"/>
</dbReference>
<reference evidence="1" key="1">
    <citation type="submission" date="2021-06" db="EMBL/GenBank/DDBJ databases">
        <title>Genome Sequence of Mortierella hyaline Strain SCG-10, a Cold-Adapted, Nitrate-Reducing Fungus Isolated from Soil in Minnesota, USA.</title>
        <authorList>
            <person name="Aldossari N."/>
        </authorList>
    </citation>
    <scope>NUCLEOTIDE SEQUENCE</scope>
    <source>
        <strain evidence="1">SCG-10</strain>
    </source>
</reference>
<dbReference type="Gene3D" id="3.80.10.10">
    <property type="entry name" value="Ribonuclease Inhibitor"/>
    <property type="match status" value="1"/>
</dbReference>
<organism evidence="1 2">
    <name type="scientific">Linnemannia hyalina</name>
    <dbReference type="NCBI Taxonomy" id="64524"/>
    <lineage>
        <taxon>Eukaryota</taxon>
        <taxon>Fungi</taxon>
        <taxon>Fungi incertae sedis</taxon>
        <taxon>Mucoromycota</taxon>
        <taxon>Mortierellomycotina</taxon>
        <taxon>Mortierellomycetes</taxon>
        <taxon>Mortierellales</taxon>
        <taxon>Mortierellaceae</taxon>
        <taxon>Linnemannia</taxon>
    </lineage>
</organism>
<protein>
    <recommendedName>
        <fullName evidence="3">F-box domain-containing protein</fullName>
    </recommendedName>
</protein>
<sequence length="263" mass="29335">MSIRTLIATIHQTLYLGHQDCTPTPLLAHLPALTTWKIPLTDFQDMDIKPTLAQSLHQAINTHTPLLTSLEFRWGTTALINSLLTSAFSDVRIKRIESTHHRSRDKCILDGMMPGILRHARSLVAVSLSAFNLKSTFHNPTPPPSPQLDPSDTMFSKLMRSCPRLRVLSIPDYTARIESFEQAEEWACQDLESLHVKVQGLDEVDACLTKIKALRNSNAWRSSGQMEVEGVGIGDRVIKSLIGLCCLKTVWLGTKVVYLATIP</sequence>
<name>A0A9P7XIA3_9FUNG</name>
<gene>
    <name evidence="1" type="ORF">KI688_007207</name>
</gene>
<comment type="caution">
    <text evidence="1">The sequence shown here is derived from an EMBL/GenBank/DDBJ whole genome shotgun (WGS) entry which is preliminary data.</text>
</comment>
<accession>A0A9P7XIA3</accession>
<proteinExistence type="predicted"/>
<keyword evidence="2" id="KW-1185">Reference proteome</keyword>
<evidence type="ECO:0000313" key="1">
    <source>
        <dbReference type="EMBL" id="KAG9061626.1"/>
    </source>
</evidence>
<dbReference type="AlphaFoldDB" id="A0A9P7XIA3"/>
<dbReference type="OrthoDB" id="2435624at2759"/>
<dbReference type="Proteomes" id="UP000707451">
    <property type="component" value="Unassembled WGS sequence"/>
</dbReference>
<dbReference type="InterPro" id="IPR032675">
    <property type="entry name" value="LRR_dom_sf"/>
</dbReference>
<evidence type="ECO:0000313" key="2">
    <source>
        <dbReference type="Proteomes" id="UP000707451"/>
    </source>
</evidence>